<feature type="domain" description="Lipoyl-binding" evidence="3">
    <location>
        <begin position="85"/>
        <end position="148"/>
    </location>
</feature>
<evidence type="ECO:0000256" key="2">
    <source>
        <dbReference type="SAM" id="Phobius"/>
    </source>
</evidence>
<dbReference type="InterPro" id="IPR011053">
    <property type="entry name" value="Single_hybrid_motif"/>
</dbReference>
<dbReference type="PANTHER" id="PTHR30469:SF33">
    <property type="entry name" value="SLR1207 PROTEIN"/>
    <property type="match status" value="1"/>
</dbReference>
<dbReference type="AlphaFoldDB" id="A0A9D2R3V9"/>
<reference evidence="4" key="1">
    <citation type="journal article" date="2021" name="PeerJ">
        <title>Extensive microbial diversity within the chicken gut microbiome revealed by metagenomics and culture.</title>
        <authorList>
            <person name="Gilroy R."/>
            <person name="Ravi A."/>
            <person name="Getino M."/>
            <person name="Pursley I."/>
            <person name="Horton D.L."/>
            <person name="Alikhan N.F."/>
            <person name="Baker D."/>
            <person name="Gharbi K."/>
            <person name="Hall N."/>
            <person name="Watson M."/>
            <person name="Adriaenssens E.M."/>
            <person name="Foster-Nyarko E."/>
            <person name="Jarju S."/>
            <person name="Secka A."/>
            <person name="Antonio M."/>
            <person name="Oren A."/>
            <person name="Chaudhuri R.R."/>
            <person name="La Ragione R."/>
            <person name="Hildebrand F."/>
            <person name="Pallen M.J."/>
        </authorList>
    </citation>
    <scope>NUCLEOTIDE SEQUENCE</scope>
    <source>
        <strain evidence="4">ChiGjej3B3-11674</strain>
    </source>
</reference>
<sequence>MKTNAKPAQKPPVKKAGFRHRKRILFIAILLVIAAAAAVFLFRMRSQNADVSRITIYNVEEITYGNVSTTVSGSGTLTPVTSETLTASAAGEVQSVNFSVGDEVAADDVIAVISGDSGDEEITSPCDGVLTELPIAAGDEVAPGGSVAMVMGKDGFTMGIAVDELNISSIALDQEVAFTIDAVDGDYTGSVTEISYNGSSSNGSTAFQITAEVEYTEGVYPGMSASAEIVIEDSGDGLIVPVDAVGTSGDENYVYLAPSGSEPGDSYEEDAINTDDLTRVTVETGMSDGSYIMIESDELEEGDLIVVTQVTSSLTGAGGENESGMGGFPGGGMGGGMEGFPGGDMDFSDFDFGNFDPSQMPQGGSFPGMGE</sequence>
<dbReference type="SUPFAM" id="SSF51230">
    <property type="entry name" value="Single hybrid motif"/>
    <property type="match status" value="1"/>
</dbReference>
<dbReference type="Gene3D" id="2.40.30.170">
    <property type="match status" value="1"/>
</dbReference>
<gene>
    <name evidence="4" type="ORF">H9911_10430</name>
</gene>
<feature type="transmembrane region" description="Helical" evidence="2">
    <location>
        <begin position="24"/>
        <end position="44"/>
    </location>
</feature>
<reference evidence="4" key="2">
    <citation type="submission" date="2021-04" db="EMBL/GenBank/DDBJ databases">
        <authorList>
            <person name="Gilroy R."/>
        </authorList>
    </citation>
    <scope>NUCLEOTIDE SEQUENCE</scope>
    <source>
        <strain evidence="4">ChiGjej3B3-11674</strain>
    </source>
</reference>
<dbReference type="Pfam" id="PF00364">
    <property type="entry name" value="Biotin_lipoyl"/>
    <property type="match status" value="1"/>
</dbReference>
<feature type="region of interest" description="Disordered" evidence="1">
    <location>
        <begin position="340"/>
        <end position="371"/>
    </location>
</feature>
<dbReference type="Gene3D" id="2.40.50.100">
    <property type="match status" value="1"/>
</dbReference>
<evidence type="ECO:0000256" key="1">
    <source>
        <dbReference type="SAM" id="MobiDB-lite"/>
    </source>
</evidence>
<keyword evidence="2" id="KW-0472">Membrane</keyword>
<dbReference type="EMBL" id="DWUV01000198">
    <property type="protein sequence ID" value="HJD34939.1"/>
    <property type="molecule type" value="Genomic_DNA"/>
</dbReference>
<name>A0A9D2R3V9_9FIRM</name>
<evidence type="ECO:0000259" key="3">
    <source>
        <dbReference type="Pfam" id="PF00364"/>
    </source>
</evidence>
<protein>
    <submittedName>
        <fullName evidence="4">HlyD family efflux transporter periplasmic adaptor subunit</fullName>
    </submittedName>
</protein>
<dbReference type="Proteomes" id="UP000823897">
    <property type="component" value="Unassembled WGS sequence"/>
</dbReference>
<accession>A0A9D2R3V9</accession>
<keyword evidence="2" id="KW-0812">Transmembrane</keyword>
<proteinExistence type="predicted"/>
<evidence type="ECO:0000313" key="5">
    <source>
        <dbReference type="Proteomes" id="UP000823897"/>
    </source>
</evidence>
<evidence type="ECO:0000313" key="4">
    <source>
        <dbReference type="EMBL" id="HJD34939.1"/>
    </source>
</evidence>
<dbReference type="InterPro" id="IPR000089">
    <property type="entry name" value="Biotin_lipoyl"/>
</dbReference>
<dbReference type="CDD" id="cd06849">
    <property type="entry name" value="lipoyl_domain"/>
    <property type="match status" value="1"/>
</dbReference>
<comment type="caution">
    <text evidence="4">The sequence shown here is derived from an EMBL/GenBank/DDBJ whole genome shotgun (WGS) entry which is preliminary data.</text>
</comment>
<organism evidence="4 5">
    <name type="scientific">Candidatus Mediterraneibacter tabaqchaliae</name>
    <dbReference type="NCBI Taxonomy" id="2838689"/>
    <lineage>
        <taxon>Bacteria</taxon>
        <taxon>Bacillati</taxon>
        <taxon>Bacillota</taxon>
        <taxon>Clostridia</taxon>
        <taxon>Lachnospirales</taxon>
        <taxon>Lachnospiraceae</taxon>
        <taxon>Mediterraneibacter</taxon>
    </lineage>
</organism>
<keyword evidence="2" id="KW-1133">Transmembrane helix</keyword>
<dbReference type="Gene3D" id="2.40.420.20">
    <property type="match status" value="1"/>
</dbReference>
<dbReference type="GO" id="GO:1990281">
    <property type="term" value="C:efflux pump complex"/>
    <property type="evidence" value="ECO:0007669"/>
    <property type="project" value="TreeGrafter"/>
</dbReference>
<dbReference type="GO" id="GO:0015562">
    <property type="term" value="F:efflux transmembrane transporter activity"/>
    <property type="evidence" value="ECO:0007669"/>
    <property type="project" value="TreeGrafter"/>
</dbReference>
<dbReference type="PANTHER" id="PTHR30469">
    <property type="entry name" value="MULTIDRUG RESISTANCE PROTEIN MDTA"/>
    <property type="match status" value="1"/>
</dbReference>